<name>A0A1S3HF12_LINAN</name>
<dbReference type="RefSeq" id="XP_013384621.1">
    <property type="nucleotide sequence ID" value="XM_013529167.1"/>
</dbReference>
<reference evidence="4 5" key="1">
    <citation type="submission" date="2025-04" db="UniProtKB">
        <authorList>
            <consortium name="RefSeq"/>
        </authorList>
    </citation>
    <scope>IDENTIFICATION</scope>
    <source>
        <tissue evidence="4 5">Gonads</tissue>
    </source>
</reference>
<feature type="region of interest" description="Disordered" evidence="1">
    <location>
        <begin position="520"/>
        <end position="550"/>
    </location>
</feature>
<dbReference type="AlphaFoldDB" id="A0A1S3HF12"/>
<keyword evidence="2" id="KW-0732">Signal</keyword>
<dbReference type="STRING" id="7574.A0A1S3HF12"/>
<evidence type="ECO:0000313" key="4">
    <source>
        <dbReference type="RefSeq" id="XP_013384620.1"/>
    </source>
</evidence>
<organism evidence="3 4">
    <name type="scientific">Lingula anatina</name>
    <name type="common">Brachiopod</name>
    <name type="synonym">Lingula unguis</name>
    <dbReference type="NCBI Taxonomy" id="7574"/>
    <lineage>
        <taxon>Eukaryota</taxon>
        <taxon>Metazoa</taxon>
        <taxon>Spiralia</taxon>
        <taxon>Lophotrochozoa</taxon>
        <taxon>Brachiopoda</taxon>
        <taxon>Linguliformea</taxon>
        <taxon>Lingulata</taxon>
        <taxon>Lingulida</taxon>
        <taxon>Linguloidea</taxon>
        <taxon>Lingulidae</taxon>
        <taxon>Lingula</taxon>
    </lineage>
</organism>
<evidence type="ECO:0000256" key="2">
    <source>
        <dbReference type="SAM" id="SignalP"/>
    </source>
</evidence>
<dbReference type="RefSeq" id="XP_013384620.1">
    <property type="nucleotide sequence ID" value="XM_013529166.1"/>
</dbReference>
<protein>
    <submittedName>
        <fullName evidence="4 5">Buccalin</fullName>
    </submittedName>
</protein>
<evidence type="ECO:0000256" key="1">
    <source>
        <dbReference type="SAM" id="MobiDB-lite"/>
    </source>
</evidence>
<keyword evidence="3" id="KW-1185">Reference proteome</keyword>
<evidence type="ECO:0000313" key="5">
    <source>
        <dbReference type="RefSeq" id="XP_013384621.1"/>
    </source>
</evidence>
<feature type="signal peptide" evidence="2">
    <location>
        <begin position="1"/>
        <end position="26"/>
    </location>
</feature>
<feature type="compositionally biased region" description="Basic and acidic residues" evidence="1">
    <location>
        <begin position="520"/>
        <end position="535"/>
    </location>
</feature>
<sequence>MEQRTSWSPLFRLIVTLCAVPGLTAADYVSPELLIRGTNGADGQQAFAEKRMDRNMLLMGLGKRNGLDKHVLFQGLGKRNGLYVTDFGPNPYTFSKRRMSRGMLLAGIGKRMDRNMLFTGIGKRPMDRAMLIQGLGKRADHDFLLSNLDDGVAAGIERRQDPKMILMGIGKRSALLNSHPYALMPEEDEFDLNPNFSEDDIQDYDLQERDLDNALRFGGLGKKRRRRSTAVVPSLEKDVSKRAADDSVLSEDQVVDGSKQKITAKKRGIDRAMLFSGMGKRDFNKRGMDRSMLFSGVGKRGFDRNMLFTGMGKRSDPKRVMDSQMLLAGLGKRPHDEDEDEDVDHTAIFNELADAMDRAESQKNASDDGNINTVDTAEDDRLKIPYNYIYDDDDNMNEKRYSTKMLLTGLGRRQDDAAQGEFDKRGIDRSMLFSGVGKRRLSKMLLTGLGKRRLDSSMLFSGLGKRGYSKLLLTGLGKRRLDSSMLFSGLGKRRMDSSMLFSGLGKRRLSNQMLFSGLGRRETKQNVDNSKRLNDDQSAITSGSEKRTVS</sequence>
<dbReference type="Proteomes" id="UP000085678">
    <property type="component" value="Unplaced"/>
</dbReference>
<evidence type="ECO:0000313" key="3">
    <source>
        <dbReference type="Proteomes" id="UP000085678"/>
    </source>
</evidence>
<dbReference type="KEGG" id="lak:106154712"/>
<accession>A0A1S3HF12</accession>
<feature type="chain" id="PRO_5014545714" evidence="2">
    <location>
        <begin position="27"/>
        <end position="550"/>
    </location>
</feature>
<gene>
    <name evidence="4 5" type="primary">LOC106154712</name>
</gene>
<proteinExistence type="predicted"/>
<dbReference type="GeneID" id="106154712"/>
<dbReference type="OrthoDB" id="5919137at2759"/>